<dbReference type="Proteomes" id="UP000005237">
    <property type="component" value="Unassembled WGS sequence"/>
</dbReference>
<reference evidence="1" key="2">
    <citation type="submission" date="2022-06" db="UniProtKB">
        <authorList>
            <consortium name="EnsemblMetazoa"/>
        </authorList>
    </citation>
    <scope>IDENTIFICATION</scope>
    <source>
        <strain evidence="1">DF5081</strain>
    </source>
</reference>
<evidence type="ECO:0000313" key="2">
    <source>
        <dbReference type="Proteomes" id="UP000005237"/>
    </source>
</evidence>
<dbReference type="PANTHER" id="PTHR38627">
    <property type="entry name" value="GA BINDING AND ACTIVATING AND SPK (SPK) DOMAIN CONTAINING-RELATED"/>
    <property type="match status" value="1"/>
</dbReference>
<keyword evidence="2" id="KW-1185">Reference proteome</keyword>
<accession>A0A8R1J0C5</accession>
<dbReference type="PANTHER" id="PTHR38627:SF1">
    <property type="entry name" value="G-PROTEIN ALPHA SUBUNIT ACTIVATING PROTEIN GBAS-1-RELATED"/>
    <property type="match status" value="1"/>
</dbReference>
<protein>
    <recommendedName>
        <fullName evidence="3">SPK domain-containing protein</fullName>
    </recommendedName>
</protein>
<name>A0A8R1J0C5_CAEJA</name>
<dbReference type="AlphaFoldDB" id="A0A8R1J0C5"/>
<dbReference type="EnsemblMetazoa" id="CJA42036.1">
    <property type="protein sequence ID" value="CJA42036.1"/>
    <property type="gene ID" value="WBGene00217884"/>
</dbReference>
<evidence type="ECO:0008006" key="3">
    <source>
        <dbReference type="Google" id="ProtNLM"/>
    </source>
</evidence>
<organism evidence="1 2">
    <name type="scientific">Caenorhabditis japonica</name>
    <dbReference type="NCBI Taxonomy" id="281687"/>
    <lineage>
        <taxon>Eukaryota</taxon>
        <taxon>Metazoa</taxon>
        <taxon>Ecdysozoa</taxon>
        <taxon>Nematoda</taxon>
        <taxon>Chromadorea</taxon>
        <taxon>Rhabditida</taxon>
        <taxon>Rhabditina</taxon>
        <taxon>Rhabditomorpha</taxon>
        <taxon>Rhabditoidea</taxon>
        <taxon>Rhabditidae</taxon>
        <taxon>Peloderinae</taxon>
        <taxon>Caenorhabditis</taxon>
    </lineage>
</organism>
<proteinExistence type="predicted"/>
<sequence>MDDAEEYEDLDYKDPVPYTAEEDHLIWEKILKYTVDTKNVRFRAASRTDTPLFWRIFVKISGTTRSWQSLCRHFNYDMRAKIMDVDFPMAKKIELLHSLSIPLTQQMLDVVRPHTTHLSINAIGRILYASGPDFELGKKESCAPKTFVETTCKPAAGPLDPKSDPNAPNNVKYPYIGACRGKYRSRTIVTRVNSPKTVLSGGGENLLKHPENTDIEEKVLELIDGKAERTARTPRIRKIPKRYLDSTDPYFSSHASSLNSPMTEERKPESLLLEVLPKTEPVDSMHSFNETLNLPGPSNIDAEILQETKPLEKIVNEPESKKIRITSDEPGCSSSSIAPTFETLFEDMEQKIRNFTEKVKNESSLMTAGERLPFVARLEFLAKIFRQNVKEALVDKKLQCNQYRRGVFRK</sequence>
<dbReference type="InterPro" id="IPR053367">
    <property type="entry name" value="G-alpha_activating_GEF"/>
</dbReference>
<dbReference type="Gene3D" id="1.10.10.60">
    <property type="entry name" value="Homeodomain-like"/>
    <property type="match status" value="1"/>
</dbReference>
<reference evidence="2" key="1">
    <citation type="submission" date="2010-08" db="EMBL/GenBank/DDBJ databases">
        <authorList>
            <consortium name="Caenorhabditis japonica Sequencing Consortium"/>
            <person name="Wilson R.K."/>
        </authorList>
    </citation>
    <scope>NUCLEOTIDE SEQUENCE [LARGE SCALE GENOMIC DNA]</scope>
    <source>
        <strain evidence="2">DF5081</strain>
    </source>
</reference>
<evidence type="ECO:0000313" key="1">
    <source>
        <dbReference type="EnsemblMetazoa" id="CJA42036.1"/>
    </source>
</evidence>